<dbReference type="EMBL" id="QKYT01000097">
    <property type="protein sequence ID" value="RIA93764.1"/>
    <property type="molecule type" value="Genomic_DNA"/>
</dbReference>
<dbReference type="OrthoDB" id="2428936at2759"/>
<dbReference type="InterPro" id="IPR027417">
    <property type="entry name" value="P-loop_NTPase"/>
</dbReference>
<reference evidence="1 2" key="1">
    <citation type="submission" date="2018-06" db="EMBL/GenBank/DDBJ databases">
        <title>Comparative genomics reveals the genomic features of Rhizophagus irregularis, R. cerebriforme, R. diaphanum and Gigaspora rosea, and their symbiotic lifestyle signature.</title>
        <authorList>
            <person name="Morin E."/>
            <person name="San Clemente H."/>
            <person name="Chen E.C.H."/>
            <person name="De La Providencia I."/>
            <person name="Hainaut M."/>
            <person name="Kuo A."/>
            <person name="Kohler A."/>
            <person name="Murat C."/>
            <person name="Tang N."/>
            <person name="Roy S."/>
            <person name="Loubradou J."/>
            <person name="Henrissat B."/>
            <person name="Grigoriev I.V."/>
            <person name="Corradi N."/>
            <person name="Roux C."/>
            <person name="Martin F.M."/>
        </authorList>
    </citation>
    <scope>NUCLEOTIDE SEQUENCE [LARGE SCALE GENOMIC DNA]</scope>
    <source>
        <strain evidence="1 2">DAOM 227022</strain>
    </source>
</reference>
<keyword evidence="2" id="KW-1185">Reference proteome</keyword>
<dbReference type="SUPFAM" id="SSF52540">
    <property type="entry name" value="P-loop containing nucleoside triphosphate hydrolases"/>
    <property type="match status" value="1"/>
</dbReference>
<proteinExistence type="predicted"/>
<name>A0A397TFW5_9GLOM</name>
<protein>
    <recommendedName>
        <fullName evidence="3">UvrD-like helicase C-terminal domain-containing protein</fullName>
    </recommendedName>
</protein>
<dbReference type="Proteomes" id="UP000265703">
    <property type="component" value="Unassembled WGS sequence"/>
</dbReference>
<evidence type="ECO:0000313" key="1">
    <source>
        <dbReference type="EMBL" id="RIA93764.1"/>
    </source>
</evidence>
<gene>
    <name evidence="1" type="ORF">C1645_818950</name>
</gene>
<evidence type="ECO:0008006" key="3">
    <source>
        <dbReference type="Google" id="ProtNLM"/>
    </source>
</evidence>
<evidence type="ECO:0000313" key="2">
    <source>
        <dbReference type="Proteomes" id="UP000265703"/>
    </source>
</evidence>
<organism evidence="1 2">
    <name type="scientific">Glomus cerebriforme</name>
    <dbReference type="NCBI Taxonomy" id="658196"/>
    <lineage>
        <taxon>Eukaryota</taxon>
        <taxon>Fungi</taxon>
        <taxon>Fungi incertae sedis</taxon>
        <taxon>Mucoromycota</taxon>
        <taxon>Glomeromycotina</taxon>
        <taxon>Glomeromycetes</taxon>
        <taxon>Glomerales</taxon>
        <taxon>Glomeraceae</taxon>
        <taxon>Glomus</taxon>
    </lineage>
</organism>
<accession>A0A397TFW5</accession>
<dbReference type="AlphaFoldDB" id="A0A397TFW5"/>
<comment type="caution">
    <text evidence="1">The sequence shown here is derived from an EMBL/GenBank/DDBJ whole genome shotgun (WGS) entry which is preliminary data.</text>
</comment>
<sequence>MLMLKERLKIVHSYLRNKSPYVGQVILSGFIGSRYKLQKQLPNKLFSQELCNGSIAYFNFNGAPARRTQFPLQNAFALTVHKTQGLTLPHATVLLDIQMFANGQEFFKGQF</sequence>